<organism evidence="2 3">
    <name type="scientific">Hordeum vulgare subsp. vulgare</name>
    <name type="common">Domesticated barley</name>
    <dbReference type="NCBI Taxonomy" id="112509"/>
    <lineage>
        <taxon>Eukaryota</taxon>
        <taxon>Viridiplantae</taxon>
        <taxon>Streptophyta</taxon>
        <taxon>Embryophyta</taxon>
        <taxon>Tracheophyta</taxon>
        <taxon>Spermatophyta</taxon>
        <taxon>Magnoliopsida</taxon>
        <taxon>Liliopsida</taxon>
        <taxon>Poales</taxon>
        <taxon>Poaceae</taxon>
        <taxon>BOP clade</taxon>
        <taxon>Pooideae</taxon>
        <taxon>Triticodae</taxon>
        <taxon>Triticeae</taxon>
        <taxon>Hordeinae</taxon>
        <taxon>Hordeum</taxon>
    </lineage>
</organism>
<reference evidence="2" key="3">
    <citation type="submission" date="2022-01" db="UniProtKB">
        <authorList>
            <consortium name="EnsemblPlants"/>
        </authorList>
    </citation>
    <scope>IDENTIFICATION</scope>
    <source>
        <strain evidence="2">subsp. vulgare</strain>
    </source>
</reference>
<dbReference type="SUPFAM" id="SSF56219">
    <property type="entry name" value="DNase I-like"/>
    <property type="match status" value="1"/>
</dbReference>
<proteinExistence type="predicted"/>
<dbReference type="AlphaFoldDB" id="A0A8I6YP36"/>
<evidence type="ECO:0000313" key="3">
    <source>
        <dbReference type="Proteomes" id="UP000011116"/>
    </source>
</evidence>
<dbReference type="Pfam" id="PF03372">
    <property type="entry name" value="Exo_endo_phos"/>
    <property type="match status" value="1"/>
</dbReference>
<dbReference type="Gramene" id="HORVU.MOREX.r3.7HG0695390.1">
    <property type="protein sequence ID" value="HORVU.MOREX.r3.7HG0695390.1.CDS1"/>
    <property type="gene ID" value="HORVU.MOREX.r3.7HG0695390"/>
</dbReference>
<accession>A0A8I6YP36</accession>
<dbReference type="EnsemblPlants" id="HORVU.MOREX.r3.7HG0695390.1">
    <property type="protein sequence ID" value="HORVU.MOREX.r3.7HG0695390.1.CDS1"/>
    <property type="gene ID" value="HORVU.MOREX.r3.7HG0695390"/>
</dbReference>
<dbReference type="InterPro" id="IPR005135">
    <property type="entry name" value="Endo/exonuclease/phosphatase"/>
</dbReference>
<name>A0A8I6YP36_HORVV</name>
<keyword evidence="3" id="KW-1185">Reference proteome</keyword>
<reference evidence="3" key="1">
    <citation type="journal article" date="2012" name="Nature">
        <title>A physical, genetic and functional sequence assembly of the barley genome.</title>
        <authorList>
            <consortium name="The International Barley Genome Sequencing Consortium"/>
            <person name="Mayer K.F."/>
            <person name="Waugh R."/>
            <person name="Brown J.W."/>
            <person name="Schulman A."/>
            <person name="Langridge P."/>
            <person name="Platzer M."/>
            <person name="Fincher G.B."/>
            <person name="Muehlbauer G.J."/>
            <person name="Sato K."/>
            <person name="Close T.J."/>
            <person name="Wise R.P."/>
            <person name="Stein N."/>
        </authorList>
    </citation>
    <scope>NUCLEOTIDE SEQUENCE [LARGE SCALE GENOMIC DNA]</scope>
    <source>
        <strain evidence="3">cv. Morex</strain>
    </source>
</reference>
<dbReference type="Gene3D" id="3.60.10.10">
    <property type="entry name" value="Endonuclease/exonuclease/phosphatase"/>
    <property type="match status" value="1"/>
</dbReference>
<reference evidence="2" key="2">
    <citation type="submission" date="2020-10" db="EMBL/GenBank/DDBJ databases">
        <authorList>
            <person name="Scholz U."/>
            <person name="Mascher M."/>
            <person name="Fiebig A."/>
        </authorList>
    </citation>
    <scope>NUCLEOTIDE SEQUENCE [LARGE SCALE GENOMIC DNA]</scope>
    <source>
        <strain evidence="2">cv. Morex</strain>
    </source>
</reference>
<protein>
    <recommendedName>
        <fullName evidence="1">Endonuclease/exonuclease/phosphatase domain-containing protein</fullName>
    </recommendedName>
</protein>
<evidence type="ECO:0000313" key="2">
    <source>
        <dbReference type="EnsemblPlants" id="HORVU.MOREX.r3.7HG0695390.1.CDS1"/>
    </source>
</evidence>
<dbReference type="InterPro" id="IPR036691">
    <property type="entry name" value="Endo/exonu/phosph_ase_sf"/>
</dbReference>
<sequence>MKLLCWNFRGFGLTGRRRQLIEYMRQEQIDIVGLQETICQDFIMPDLHRLSHHQFALQWLPAAGHSRGILIGVREDTFSVEDMDLGEFFVSMSVTDRQAHLS</sequence>
<feature type="domain" description="Endonuclease/exonuclease/phosphatase" evidence="1">
    <location>
        <begin position="6"/>
        <end position="88"/>
    </location>
</feature>
<dbReference type="Proteomes" id="UP000011116">
    <property type="component" value="Chromosome 7H"/>
</dbReference>
<dbReference type="GO" id="GO:0003824">
    <property type="term" value="F:catalytic activity"/>
    <property type="evidence" value="ECO:0007669"/>
    <property type="project" value="InterPro"/>
</dbReference>
<evidence type="ECO:0000259" key="1">
    <source>
        <dbReference type="Pfam" id="PF03372"/>
    </source>
</evidence>
<dbReference type="SMR" id="A0A8I6YP36"/>